<dbReference type="AlphaFoldDB" id="A0A926DJI0"/>
<comment type="caution">
    <text evidence="1">The sequence shown here is derived from an EMBL/GenBank/DDBJ whole genome shotgun (WGS) entry which is preliminary data.</text>
</comment>
<dbReference type="RefSeq" id="WP_249310451.1">
    <property type="nucleotide sequence ID" value="NZ_JACRSU010000001.1"/>
</dbReference>
<proteinExistence type="predicted"/>
<dbReference type="Gene3D" id="3.30.460.40">
    <property type="match status" value="1"/>
</dbReference>
<name>A0A926DJI0_9FIRM</name>
<evidence type="ECO:0000313" key="1">
    <source>
        <dbReference type="EMBL" id="MBC8539371.1"/>
    </source>
</evidence>
<dbReference type="Pfam" id="PF14907">
    <property type="entry name" value="NTP_transf_5"/>
    <property type="match status" value="1"/>
</dbReference>
<accession>A0A926DJI0</accession>
<keyword evidence="2" id="KW-1185">Reference proteome</keyword>
<dbReference type="Proteomes" id="UP000611762">
    <property type="component" value="Unassembled WGS sequence"/>
</dbReference>
<dbReference type="InterPro" id="IPR039498">
    <property type="entry name" value="NTP_transf_5"/>
</dbReference>
<reference evidence="1" key="1">
    <citation type="submission" date="2020-08" db="EMBL/GenBank/DDBJ databases">
        <title>Genome public.</title>
        <authorList>
            <person name="Liu C."/>
            <person name="Sun Q."/>
        </authorList>
    </citation>
    <scope>NUCLEOTIDE SEQUENCE</scope>
    <source>
        <strain evidence="1">H8</strain>
    </source>
</reference>
<protein>
    <submittedName>
        <fullName evidence="1">Nucleotidyltransferase family protein</fullName>
    </submittedName>
</protein>
<evidence type="ECO:0000313" key="2">
    <source>
        <dbReference type="Proteomes" id="UP000611762"/>
    </source>
</evidence>
<dbReference type="EMBL" id="JACRSU010000001">
    <property type="protein sequence ID" value="MBC8539371.1"/>
    <property type="molecule type" value="Genomic_DNA"/>
</dbReference>
<organism evidence="1 2">
    <name type="scientific">Congzhengia minquanensis</name>
    <dbReference type="NCBI Taxonomy" id="2763657"/>
    <lineage>
        <taxon>Bacteria</taxon>
        <taxon>Bacillati</taxon>
        <taxon>Bacillota</taxon>
        <taxon>Clostridia</taxon>
        <taxon>Eubacteriales</taxon>
        <taxon>Oscillospiraceae</taxon>
        <taxon>Congzhengia</taxon>
    </lineage>
</organism>
<gene>
    <name evidence="1" type="ORF">H8698_00050</name>
</gene>
<sequence length="397" mass="46518">MTNEFENMLYLFSCAAQNIAPDINRSYDIPLIKKYAVDNRVWPVIVIGAQKWENDNLKISDSAVALEVYHNLLRTVKLAEVIKKLENNGISCCILKGQTLAKLYAEPFSRISSDIDIYIDSQDEKKSCKILAENGFEILERAFGSHHIKCISEVYGRIELHTEYFDKVIAELWFSDLGCFSNQKIQFDFENIQCSTLNITEGLIFNFLHFIKHYISGLVTVRQLMDNLLYLKAYKNEINYEKLNYILHKLHYHKFLLICIGFGIKYFHFNEADFVYEVPKEYNSLILNLAEDFLVSAGNNDSMLYHEYGKTKYISKHKKGFYRIYHFTKNSGGMRRNVVVSNKTMKEKYPILNRYPLLYPFCFLMRATVGVWKVFFSKNHASRKEIKRLKLIKDFGL</sequence>